<reference evidence="3" key="2">
    <citation type="submission" date="2022-01" db="EMBL/GenBank/DDBJ databases">
        <authorList>
            <person name="Yamashiro T."/>
            <person name="Shiraishi A."/>
            <person name="Satake H."/>
            <person name="Nakayama K."/>
        </authorList>
    </citation>
    <scope>NUCLEOTIDE SEQUENCE</scope>
</reference>
<protein>
    <recommendedName>
        <fullName evidence="2">Retrovirus-related Pol polyprotein from transposon TNT 1-94-like beta-barrel domain-containing protein</fullName>
    </recommendedName>
</protein>
<dbReference type="Pfam" id="PF22936">
    <property type="entry name" value="Pol_BBD"/>
    <property type="match status" value="1"/>
</dbReference>
<dbReference type="Proteomes" id="UP001151760">
    <property type="component" value="Unassembled WGS sequence"/>
</dbReference>
<feature type="domain" description="Retrovirus-related Pol polyprotein from transposon TNT 1-94-like beta-barrel" evidence="2">
    <location>
        <begin position="97"/>
        <end position="157"/>
    </location>
</feature>
<feature type="region of interest" description="Disordered" evidence="1">
    <location>
        <begin position="1"/>
        <end position="46"/>
    </location>
</feature>
<gene>
    <name evidence="3" type="ORF">Tco_0726570</name>
</gene>
<proteinExistence type="predicted"/>
<keyword evidence="4" id="KW-1185">Reference proteome</keyword>
<dbReference type="InterPro" id="IPR054722">
    <property type="entry name" value="PolX-like_BBD"/>
</dbReference>
<evidence type="ECO:0000313" key="3">
    <source>
        <dbReference type="EMBL" id="GJS76689.1"/>
    </source>
</evidence>
<evidence type="ECO:0000313" key="4">
    <source>
        <dbReference type="Proteomes" id="UP001151760"/>
    </source>
</evidence>
<sequence>MLSSTGVKQSTSASGSQPSGNTKKDKIQQTPSSTLKNKVEAHPRKVKSSLKNKDCVVAPKGTAHVQHSKLNANYELKCVKCKVAQIVPLKFGLRLHKHMTEDRSQLTNFVNKFLGTVKFGNDHVAKIMGYGDYQIRNVTISRVYYVEGLGHNLFSVG</sequence>
<evidence type="ECO:0000259" key="2">
    <source>
        <dbReference type="Pfam" id="PF22936"/>
    </source>
</evidence>
<reference evidence="3" key="1">
    <citation type="journal article" date="2022" name="Int. J. Mol. Sci.">
        <title>Draft Genome of Tanacetum Coccineum: Genomic Comparison of Closely Related Tanacetum-Family Plants.</title>
        <authorList>
            <person name="Yamashiro T."/>
            <person name="Shiraishi A."/>
            <person name="Nakayama K."/>
            <person name="Satake H."/>
        </authorList>
    </citation>
    <scope>NUCLEOTIDE SEQUENCE</scope>
</reference>
<comment type="caution">
    <text evidence="3">The sequence shown here is derived from an EMBL/GenBank/DDBJ whole genome shotgun (WGS) entry which is preliminary data.</text>
</comment>
<name>A0ABQ4YFX3_9ASTR</name>
<organism evidence="3 4">
    <name type="scientific">Tanacetum coccineum</name>
    <dbReference type="NCBI Taxonomy" id="301880"/>
    <lineage>
        <taxon>Eukaryota</taxon>
        <taxon>Viridiplantae</taxon>
        <taxon>Streptophyta</taxon>
        <taxon>Embryophyta</taxon>
        <taxon>Tracheophyta</taxon>
        <taxon>Spermatophyta</taxon>
        <taxon>Magnoliopsida</taxon>
        <taxon>eudicotyledons</taxon>
        <taxon>Gunneridae</taxon>
        <taxon>Pentapetalae</taxon>
        <taxon>asterids</taxon>
        <taxon>campanulids</taxon>
        <taxon>Asterales</taxon>
        <taxon>Asteraceae</taxon>
        <taxon>Asteroideae</taxon>
        <taxon>Anthemideae</taxon>
        <taxon>Anthemidinae</taxon>
        <taxon>Tanacetum</taxon>
    </lineage>
</organism>
<accession>A0ABQ4YFX3</accession>
<dbReference type="EMBL" id="BQNB010010394">
    <property type="protein sequence ID" value="GJS76689.1"/>
    <property type="molecule type" value="Genomic_DNA"/>
</dbReference>
<evidence type="ECO:0000256" key="1">
    <source>
        <dbReference type="SAM" id="MobiDB-lite"/>
    </source>
</evidence>
<feature type="compositionally biased region" description="Polar residues" evidence="1">
    <location>
        <begin position="1"/>
        <end position="21"/>
    </location>
</feature>